<comment type="subcellular location">
    <subcellularLocation>
        <location evidence="1">Cell membrane</location>
        <topology evidence="1">Multi-pass membrane protein</topology>
    </subcellularLocation>
</comment>
<dbReference type="SUPFAM" id="SSF50022">
    <property type="entry name" value="ISP domain"/>
    <property type="match status" value="1"/>
</dbReference>
<dbReference type="Pfam" id="PF19297">
    <property type="entry name" value="QcrA_N"/>
    <property type="match status" value="1"/>
</dbReference>
<feature type="transmembrane region" description="Helical" evidence="15">
    <location>
        <begin position="93"/>
        <end position="114"/>
    </location>
</feature>
<keyword evidence="11" id="KW-0411">Iron-sulfur</keyword>
<keyword evidence="8 15" id="KW-1133">Transmembrane helix</keyword>
<evidence type="ECO:0000256" key="6">
    <source>
        <dbReference type="ARBA" id="ARBA00022714"/>
    </source>
</evidence>
<name>A0A6J6BGU8_9ZZZZ</name>
<dbReference type="GO" id="GO:0005886">
    <property type="term" value="C:plasma membrane"/>
    <property type="evidence" value="ECO:0007669"/>
    <property type="project" value="UniProtKB-SubCell"/>
</dbReference>
<evidence type="ECO:0000256" key="1">
    <source>
        <dbReference type="ARBA" id="ARBA00004651"/>
    </source>
</evidence>
<protein>
    <recommendedName>
        <fullName evidence="14">Rieske iron-sulfur protein</fullName>
    </recommendedName>
</protein>
<feature type="domain" description="Rieske" evidence="16">
    <location>
        <begin position="265"/>
        <end position="331"/>
    </location>
</feature>
<dbReference type="GO" id="GO:0046872">
    <property type="term" value="F:metal ion binding"/>
    <property type="evidence" value="ECO:0007669"/>
    <property type="project" value="UniProtKB-KW"/>
</dbReference>
<dbReference type="GO" id="GO:0051537">
    <property type="term" value="F:2 iron, 2 sulfur cluster binding"/>
    <property type="evidence" value="ECO:0007669"/>
    <property type="project" value="UniProtKB-KW"/>
</dbReference>
<reference evidence="17" key="1">
    <citation type="submission" date="2020-05" db="EMBL/GenBank/DDBJ databases">
        <authorList>
            <person name="Chiriac C."/>
            <person name="Salcher M."/>
            <person name="Ghai R."/>
            <person name="Kavagutti S V."/>
        </authorList>
    </citation>
    <scope>NUCLEOTIDE SEQUENCE</scope>
</reference>
<evidence type="ECO:0000256" key="9">
    <source>
        <dbReference type="ARBA" id="ARBA00023002"/>
    </source>
</evidence>
<evidence type="ECO:0000256" key="2">
    <source>
        <dbReference type="ARBA" id="ARBA00022448"/>
    </source>
</evidence>
<feature type="transmembrane region" description="Helical" evidence="15">
    <location>
        <begin position="163"/>
        <end position="182"/>
    </location>
</feature>
<keyword evidence="10" id="KW-0408">Iron</keyword>
<evidence type="ECO:0000256" key="14">
    <source>
        <dbReference type="ARBA" id="ARBA00032409"/>
    </source>
</evidence>
<keyword evidence="3" id="KW-1003">Cell membrane</keyword>
<dbReference type="Gene3D" id="2.102.10.10">
    <property type="entry name" value="Rieske [2Fe-2S] iron-sulphur domain"/>
    <property type="match status" value="1"/>
</dbReference>
<keyword evidence="12 15" id="KW-0472">Membrane</keyword>
<keyword evidence="6" id="KW-0001">2Fe-2S</keyword>
<evidence type="ECO:0000313" key="18">
    <source>
        <dbReference type="EMBL" id="CAB4610001.1"/>
    </source>
</evidence>
<evidence type="ECO:0000256" key="3">
    <source>
        <dbReference type="ARBA" id="ARBA00022475"/>
    </source>
</evidence>
<evidence type="ECO:0000256" key="15">
    <source>
        <dbReference type="SAM" id="Phobius"/>
    </source>
</evidence>
<dbReference type="AlphaFoldDB" id="A0A6J6BGU8"/>
<sequence length="351" mass="38456">MSDKSKSLAKAEDAEHDYSAGLAVIAPDAVKDPGMEPHRVRMTDKSEAHEKRAARQVAALFLFSIVSSAFALYAYFAFPIVEGSNASVRDNTLLLGLGAAFGMLAIGIGAVHWAKTLMPDAEVSEARHQTRGSEETRARAIEIIDLANKESGFSRRKLIRRSLYGALAFFPLPGILVFADLGPNPEDSLKHTMWKKGTRLTRDPDGKPIKASDVTIGSVFHVIPEGLAELEHHKLEEKAKAAVLLVRVDPTILKESAERKDWSYDGIVAYSKICTHVGCPVALYEQQTHHLLCPCHQSTFDLTDACKVIFGPASRPLPQLPIAVDAEGYLVAQDDFNEPVGPSFWERSVNE</sequence>
<keyword evidence="4" id="KW-0679">Respiratory chain</keyword>
<dbReference type="CDD" id="cd03467">
    <property type="entry name" value="Rieske"/>
    <property type="match status" value="1"/>
</dbReference>
<evidence type="ECO:0000313" key="17">
    <source>
        <dbReference type="EMBL" id="CAB4538216.1"/>
    </source>
</evidence>
<keyword evidence="7" id="KW-0479">Metal-binding</keyword>
<evidence type="ECO:0000256" key="10">
    <source>
        <dbReference type="ARBA" id="ARBA00023004"/>
    </source>
</evidence>
<dbReference type="PANTHER" id="PTHR10134">
    <property type="entry name" value="CYTOCHROME B-C1 COMPLEX SUBUNIT RIESKE, MITOCHONDRIAL"/>
    <property type="match status" value="1"/>
</dbReference>
<evidence type="ECO:0000256" key="11">
    <source>
        <dbReference type="ARBA" id="ARBA00023014"/>
    </source>
</evidence>
<evidence type="ECO:0000256" key="13">
    <source>
        <dbReference type="ARBA" id="ARBA00023157"/>
    </source>
</evidence>
<gene>
    <name evidence="17" type="ORF">UFOPK1410_00576</name>
    <name evidence="18" type="ORF">UFOPK1855_00352</name>
</gene>
<dbReference type="GO" id="GO:0016491">
    <property type="term" value="F:oxidoreductase activity"/>
    <property type="evidence" value="ECO:0007669"/>
    <property type="project" value="UniProtKB-KW"/>
</dbReference>
<dbReference type="EMBL" id="CAEZSH010000058">
    <property type="protein sequence ID" value="CAB4538216.1"/>
    <property type="molecule type" value="Genomic_DNA"/>
</dbReference>
<keyword evidence="2" id="KW-0813">Transport</keyword>
<proteinExistence type="predicted"/>
<feature type="transmembrane region" description="Helical" evidence="15">
    <location>
        <begin position="57"/>
        <end position="81"/>
    </location>
</feature>
<dbReference type="EMBL" id="CAEZUW010000039">
    <property type="protein sequence ID" value="CAB4610001.1"/>
    <property type="molecule type" value="Genomic_DNA"/>
</dbReference>
<accession>A0A6J6BGU8</accession>
<keyword evidence="5 15" id="KW-0812">Transmembrane</keyword>
<evidence type="ECO:0000256" key="4">
    <source>
        <dbReference type="ARBA" id="ARBA00022660"/>
    </source>
</evidence>
<keyword evidence="4" id="KW-0249">Electron transport</keyword>
<dbReference type="InterPro" id="IPR045603">
    <property type="entry name" value="QcrA_N"/>
</dbReference>
<dbReference type="InterPro" id="IPR014349">
    <property type="entry name" value="Rieske_Fe-S_prot"/>
</dbReference>
<evidence type="ECO:0000256" key="7">
    <source>
        <dbReference type="ARBA" id="ARBA00022723"/>
    </source>
</evidence>
<dbReference type="InterPro" id="IPR017941">
    <property type="entry name" value="Rieske_2Fe-2S"/>
</dbReference>
<keyword evidence="9" id="KW-0560">Oxidoreductase</keyword>
<evidence type="ECO:0000256" key="5">
    <source>
        <dbReference type="ARBA" id="ARBA00022692"/>
    </source>
</evidence>
<dbReference type="PROSITE" id="PS51296">
    <property type="entry name" value="RIESKE"/>
    <property type="match status" value="1"/>
</dbReference>
<evidence type="ECO:0000256" key="8">
    <source>
        <dbReference type="ARBA" id="ARBA00022989"/>
    </source>
</evidence>
<dbReference type="Pfam" id="PF00355">
    <property type="entry name" value="Rieske"/>
    <property type="match status" value="1"/>
</dbReference>
<organism evidence="17">
    <name type="scientific">freshwater metagenome</name>
    <dbReference type="NCBI Taxonomy" id="449393"/>
    <lineage>
        <taxon>unclassified sequences</taxon>
        <taxon>metagenomes</taxon>
        <taxon>ecological metagenomes</taxon>
    </lineage>
</organism>
<evidence type="ECO:0000256" key="12">
    <source>
        <dbReference type="ARBA" id="ARBA00023136"/>
    </source>
</evidence>
<dbReference type="InterPro" id="IPR036922">
    <property type="entry name" value="Rieske_2Fe-2S_sf"/>
</dbReference>
<evidence type="ECO:0000259" key="16">
    <source>
        <dbReference type="PROSITE" id="PS51296"/>
    </source>
</evidence>
<keyword evidence="13" id="KW-1015">Disulfide bond</keyword>